<feature type="domain" description="PRD" evidence="7">
    <location>
        <begin position="145"/>
        <end position="257"/>
    </location>
</feature>
<evidence type="ECO:0000256" key="2">
    <source>
        <dbReference type="ARBA" id="ARBA00022737"/>
    </source>
</evidence>
<protein>
    <submittedName>
        <fullName evidence="8">PRD domain-containing protein</fullName>
    </submittedName>
</protein>
<feature type="domain" description="PTS EIIB type-2" evidence="6">
    <location>
        <begin position="367"/>
        <end position="456"/>
    </location>
</feature>
<dbReference type="PROSITE" id="PS51372">
    <property type="entry name" value="PRD_2"/>
    <property type="match status" value="2"/>
</dbReference>
<dbReference type="PROSITE" id="PS51099">
    <property type="entry name" value="PTS_EIIB_TYPE_2"/>
    <property type="match status" value="1"/>
</dbReference>
<dbReference type="InterPro" id="IPR016152">
    <property type="entry name" value="PTrfase/Anion_transptr"/>
</dbReference>
<evidence type="ECO:0000256" key="4">
    <source>
        <dbReference type="ARBA" id="ARBA00023163"/>
    </source>
</evidence>
<dbReference type="InterPro" id="IPR011608">
    <property type="entry name" value="PRD"/>
</dbReference>
<accession>A0A9J6ZFT1</accession>
<dbReference type="Gene3D" id="3.40.50.2300">
    <property type="match status" value="1"/>
</dbReference>
<evidence type="ECO:0000259" key="7">
    <source>
        <dbReference type="PROSITE" id="PS51372"/>
    </source>
</evidence>
<dbReference type="InterPro" id="IPR002178">
    <property type="entry name" value="PTS_EIIA_type-2_dom"/>
</dbReference>
<dbReference type="InterPro" id="IPR050661">
    <property type="entry name" value="BglG_antiterminators"/>
</dbReference>
<dbReference type="SUPFAM" id="SSF52794">
    <property type="entry name" value="PTS system IIB component-like"/>
    <property type="match status" value="1"/>
</dbReference>
<feature type="domain" description="PRD" evidence="7">
    <location>
        <begin position="258"/>
        <end position="363"/>
    </location>
</feature>
<dbReference type="SUPFAM" id="SSF63520">
    <property type="entry name" value="PTS-regulatory domain, PRD"/>
    <property type="match status" value="2"/>
</dbReference>
<dbReference type="AlphaFoldDB" id="A0A9J6ZFT1"/>
<proteinExistence type="predicted"/>
<dbReference type="PROSITE" id="PS51094">
    <property type="entry name" value="PTS_EIIA_TYPE_2"/>
    <property type="match status" value="1"/>
</dbReference>
<organism evidence="8 9">
    <name type="scientific">Candidatus Pristimantibacillus lignocellulolyticus</name>
    <dbReference type="NCBI Taxonomy" id="2994561"/>
    <lineage>
        <taxon>Bacteria</taxon>
        <taxon>Bacillati</taxon>
        <taxon>Bacillota</taxon>
        <taxon>Bacilli</taxon>
        <taxon>Bacillales</taxon>
        <taxon>Paenibacillaceae</taxon>
        <taxon>Candidatus Pristimantibacillus</taxon>
    </lineage>
</organism>
<evidence type="ECO:0000313" key="9">
    <source>
        <dbReference type="Proteomes" id="UP001056756"/>
    </source>
</evidence>
<name>A0A9J6ZFT1_9BACL</name>
<dbReference type="Gene3D" id="1.10.1790.10">
    <property type="entry name" value="PRD domain"/>
    <property type="match status" value="1"/>
</dbReference>
<dbReference type="KEGG" id="plig:NAG76_00295"/>
<evidence type="ECO:0000259" key="6">
    <source>
        <dbReference type="PROSITE" id="PS51099"/>
    </source>
</evidence>
<dbReference type="GO" id="GO:0008982">
    <property type="term" value="F:protein-N(PI)-phosphohistidine-sugar phosphotransferase activity"/>
    <property type="evidence" value="ECO:0007669"/>
    <property type="project" value="InterPro"/>
</dbReference>
<dbReference type="PANTHER" id="PTHR30185">
    <property type="entry name" value="CRYPTIC BETA-GLUCOSIDE BGL OPERON ANTITERMINATOR"/>
    <property type="match status" value="1"/>
</dbReference>
<feature type="domain" description="PTS EIIA type-2" evidence="5">
    <location>
        <begin position="483"/>
        <end position="631"/>
    </location>
</feature>
<dbReference type="GO" id="GO:0006355">
    <property type="term" value="P:regulation of DNA-templated transcription"/>
    <property type="evidence" value="ECO:0007669"/>
    <property type="project" value="InterPro"/>
</dbReference>
<keyword evidence="4" id="KW-0804">Transcription</keyword>
<dbReference type="InterPro" id="IPR013011">
    <property type="entry name" value="PTS_EIIB_2"/>
</dbReference>
<dbReference type="Gene3D" id="3.40.930.10">
    <property type="entry name" value="Mannitol-specific EII, Chain A"/>
    <property type="match status" value="1"/>
</dbReference>
<dbReference type="Pfam" id="PF00359">
    <property type="entry name" value="PTS_EIIA_2"/>
    <property type="match status" value="1"/>
</dbReference>
<dbReference type="InterPro" id="IPR036095">
    <property type="entry name" value="PTS_EIIB-like_sf"/>
</dbReference>
<dbReference type="SUPFAM" id="SSF55804">
    <property type="entry name" value="Phoshotransferase/anion transport protein"/>
    <property type="match status" value="1"/>
</dbReference>
<dbReference type="Proteomes" id="UP001056756">
    <property type="component" value="Chromosome"/>
</dbReference>
<dbReference type="InterPro" id="IPR036634">
    <property type="entry name" value="PRD_sf"/>
</dbReference>
<dbReference type="GO" id="GO:0009401">
    <property type="term" value="P:phosphoenolpyruvate-dependent sugar phosphotransferase system"/>
    <property type="evidence" value="ECO:0007669"/>
    <property type="project" value="InterPro"/>
</dbReference>
<evidence type="ECO:0000256" key="1">
    <source>
        <dbReference type="ARBA" id="ARBA00022679"/>
    </source>
</evidence>
<gene>
    <name evidence="8" type="ORF">NAG76_00295</name>
</gene>
<sequence length="644" mass="74373">MHIELLKKSGIGIRIQASAEQMVHLKQHLSYQKPIELNAEERKIIILCHLLNVHEPMKLFTLSHELHVTMPTISSDLDEIEKTLIKHDLKLIRRRGYGVQIKGSEFNKRQYLGILITTHVDESLLINEEHRINANGVMEVHLLSFIDRSLFQILERILWSLRDKLPQSLSQQKYTQLILNICLGISRFKKNFPITTISKEIHAEANIHQEVTRQQDEYSYSQLTSELLQTIPMELPRDEIIYFQGIIEFAYQQQDDPLNQLELASIIIELTQWVNRHVEEPLAEDPTLTDGLLRHMIPAIERIKKKIPIRNPMLYQIKKEFGYLFQIVQNGIAKLLPQLIIPDEEVGYITVHYGAALERLKQLPKKARAVLVCTSGIGSSKLLNVRIAQEFPQIELLGHYTWYEAARLPHSDYDFIISTVDLPIDNKQYIRLSPLITDDEIVKLNSFLKHLEKKQISSTSITEKTNSIERLQQLQQLTNASIAIIEQFQVIAFEGTYDQHVTVLQLLPQLLQKLYDEGVINEINSIVEKLYTREEQGSIVIPDSQLALLHTRSRSINAPIVVLYRFQQPVLLNEADSTTVEHTLLMLAPLELDKSSLEILSEVSAMLLIDEMITCLQNGNPNEIQSFISSHLEKFIKQKFEWRD</sequence>
<keyword evidence="1" id="KW-0808">Transferase</keyword>
<evidence type="ECO:0000313" key="8">
    <source>
        <dbReference type="EMBL" id="URN94736.1"/>
    </source>
</evidence>
<dbReference type="EMBL" id="CP097899">
    <property type="protein sequence ID" value="URN94736.1"/>
    <property type="molecule type" value="Genomic_DNA"/>
</dbReference>
<keyword evidence="3" id="KW-0805">Transcription regulation</keyword>
<keyword evidence="2" id="KW-0677">Repeat</keyword>
<dbReference type="Pfam" id="PF00874">
    <property type="entry name" value="PRD"/>
    <property type="match status" value="1"/>
</dbReference>
<evidence type="ECO:0000259" key="5">
    <source>
        <dbReference type="PROSITE" id="PS51094"/>
    </source>
</evidence>
<dbReference type="PANTHER" id="PTHR30185:SF18">
    <property type="entry name" value="TRANSCRIPTIONAL REGULATOR MTLR"/>
    <property type="match status" value="1"/>
</dbReference>
<reference evidence="8" key="1">
    <citation type="submission" date="2022-05" db="EMBL/GenBank/DDBJ databases">
        <title>Novel bacterial taxa in a minimal lignocellulolytic consortium and its capacity to transform plastics disclosed by genome-resolved metagenomics.</title>
        <authorList>
            <person name="Rodriguez C.A.D."/>
            <person name="Diaz-Garcia L."/>
            <person name="Herrera K."/>
            <person name="Tarazona N.A."/>
            <person name="Sproer C."/>
            <person name="Overmann J."/>
            <person name="Jimenez D.J."/>
        </authorList>
    </citation>
    <scope>NUCLEOTIDE SEQUENCE</scope>
    <source>
        <strain evidence="8">MAG5</strain>
    </source>
</reference>
<dbReference type="CDD" id="cd05568">
    <property type="entry name" value="PTS_IIB_bgl_like"/>
    <property type="match status" value="1"/>
</dbReference>
<evidence type="ECO:0000256" key="3">
    <source>
        <dbReference type="ARBA" id="ARBA00023015"/>
    </source>
</evidence>